<keyword evidence="1" id="KW-1133">Transmembrane helix</keyword>
<keyword evidence="1" id="KW-0472">Membrane</keyword>
<sequence length="47" mass="5046">MHHPNSLAAGLHRERLRALRLCLAVSQGTVCPLPLWILLSALVCGGT</sequence>
<dbReference type="AlphaFoldDB" id="A0A0E9P5K5"/>
<protein>
    <submittedName>
        <fullName evidence="2">Uncharacterized protein</fullName>
    </submittedName>
</protein>
<feature type="transmembrane region" description="Helical" evidence="1">
    <location>
        <begin position="21"/>
        <end position="43"/>
    </location>
</feature>
<evidence type="ECO:0000256" key="1">
    <source>
        <dbReference type="SAM" id="Phobius"/>
    </source>
</evidence>
<name>A0A0E9P5K5_ANGAN</name>
<evidence type="ECO:0000313" key="2">
    <source>
        <dbReference type="EMBL" id="JAG99765.1"/>
    </source>
</evidence>
<reference evidence="2" key="2">
    <citation type="journal article" date="2015" name="Fish Shellfish Immunol.">
        <title>Early steps in the European eel (Anguilla anguilla)-Vibrio vulnificus interaction in the gills: Role of the RtxA13 toxin.</title>
        <authorList>
            <person name="Callol A."/>
            <person name="Pajuelo D."/>
            <person name="Ebbesson L."/>
            <person name="Teles M."/>
            <person name="MacKenzie S."/>
            <person name="Amaro C."/>
        </authorList>
    </citation>
    <scope>NUCLEOTIDE SEQUENCE</scope>
</reference>
<accession>A0A0E9P5K5</accession>
<organism evidence="2">
    <name type="scientific">Anguilla anguilla</name>
    <name type="common">European freshwater eel</name>
    <name type="synonym">Muraena anguilla</name>
    <dbReference type="NCBI Taxonomy" id="7936"/>
    <lineage>
        <taxon>Eukaryota</taxon>
        <taxon>Metazoa</taxon>
        <taxon>Chordata</taxon>
        <taxon>Craniata</taxon>
        <taxon>Vertebrata</taxon>
        <taxon>Euteleostomi</taxon>
        <taxon>Actinopterygii</taxon>
        <taxon>Neopterygii</taxon>
        <taxon>Teleostei</taxon>
        <taxon>Anguilliformes</taxon>
        <taxon>Anguillidae</taxon>
        <taxon>Anguilla</taxon>
    </lineage>
</organism>
<proteinExistence type="predicted"/>
<keyword evidence="1" id="KW-0812">Transmembrane</keyword>
<reference evidence="2" key="1">
    <citation type="submission" date="2014-11" db="EMBL/GenBank/DDBJ databases">
        <authorList>
            <person name="Amaro Gonzalez C."/>
        </authorList>
    </citation>
    <scope>NUCLEOTIDE SEQUENCE</scope>
</reference>
<dbReference type="EMBL" id="GBXM01108811">
    <property type="protein sequence ID" value="JAG99765.1"/>
    <property type="molecule type" value="Transcribed_RNA"/>
</dbReference>